<accession>A0A2M7BG73</accession>
<dbReference type="Gene3D" id="3.10.450.530">
    <property type="entry name" value="Ribonuclease toxin, BrnT, of type II toxin-antitoxin system"/>
    <property type="match status" value="1"/>
</dbReference>
<dbReference type="InterPro" id="IPR038573">
    <property type="entry name" value="BrnT_sf"/>
</dbReference>
<comment type="caution">
    <text evidence="1">The sequence shown here is derived from an EMBL/GenBank/DDBJ whole genome shotgun (WGS) entry which is preliminary data.</text>
</comment>
<dbReference type="InterPro" id="IPR007460">
    <property type="entry name" value="BrnT_toxin"/>
</dbReference>
<reference evidence="2" key="1">
    <citation type="submission" date="2017-09" db="EMBL/GenBank/DDBJ databases">
        <title>Depth-based differentiation of microbial function through sediment-hosted aquifers and enrichment of novel symbionts in the deep terrestrial subsurface.</title>
        <authorList>
            <person name="Probst A.J."/>
            <person name="Ladd B."/>
            <person name="Jarett J.K."/>
            <person name="Geller-Mcgrath D.E."/>
            <person name="Sieber C.M.K."/>
            <person name="Emerson J.B."/>
            <person name="Anantharaman K."/>
            <person name="Thomas B.C."/>
            <person name="Malmstrom R."/>
            <person name="Stieglmeier M."/>
            <person name="Klingl A."/>
            <person name="Woyke T."/>
            <person name="Ryan C.M."/>
            <person name="Banfield J.F."/>
        </authorList>
    </citation>
    <scope>NUCLEOTIDE SEQUENCE [LARGE SCALE GENOMIC DNA]</scope>
</reference>
<protein>
    <recommendedName>
        <fullName evidence="3">BrnT family toxin</fullName>
    </recommendedName>
</protein>
<sequence length="105" mass="12377">MIVIVIKEPVEFEWDKGNIGKNQKRHGVNEKEAEEPFFDNKKKTFKDYLHSGKEERFRIIGKTKRGRLLFAAFTIRKGLVRIISVRNVNRKEVQLYEEKTSVAKV</sequence>
<dbReference type="Pfam" id="PF04365">
    <property type="entry name" value="BrnT_toxin"/>
    <property type="match status" value="1"/>
</dbReference>
<organism evidence="1 2">
    <name type="scientific">Candidatus Shapirobacteria bacterium CG03_land_8_20_14_0_80_39_12</name>
    <dbReference type="NCBI Taxonomy" id="1974879"/>
    <lineage>
        <taxon>Bacteria</taxon>
        <taxon>Candidatus Shapironibacteriota</taxon>
    </lineage>
</organism>
<dbReference type="AlphaFoldDB" id="A0A2M7BG73"/>
<name>A0A2M7BG73_9BACT</name>
<evidence type="ECO:0008006" key="3">
    <source>
        <dbReference type="Google" id="ProtNLM"/>
    </source>
</evidence>
<evidence type="ECO:0000313" key="1">
    <source>
        <dbReference type="EMBL" id="PIV02087.1"/>
    </source>
</evidence>
<dbReference type="Proteomes" id="UP000229631">
    <property type="component" value="Unassembled WGS sequence"/>
</dbReference>
<gene>
    <name evidence="1" type="ORF">COS54_00055</name>
</gene>
<dbReference type="EMBL" id="PEVC01000002">
    <property type="protein sequence ID" value="PIV02087.1"/>
    <property type="molecule type" value="Genomic_DNA"/>
</dbReference>
<evidence type="ECO:0000313" key="2">
    <source>
        <dbReference type="Proteomes" id="UP000229631"/>
    </source>
</evidence>
<proteinExistence type="predicted"/>